<evidence type="ECO:0000259" key="5">
    <source>
        <dbReference type="Pfam" id="PF06094"/>
    </source>
</evidence>
<dbReference type="PANTHER" id="PTHR31544">
    <property type="entry name" value="AIG2-LIKE PROTEIN D"/>
    <property type="match status" value="1"/>
</dbReference>
<evidence type="ECO:0000313" key="8">
    <source>
        <dbReference type="Proteomes" id="UP000641853"/>
    </source>
</evidence>
<dbReference type="CDD" id="cd06661">
    <property type="entry name" value="GGCT_like"/>
    <property type="match status" value="1"/>
</dbReference>
<reference evidence="6" key="1">
    <citation type="submission" date="2020-06" db="EMBL/GenBank/DDBJ databases">
        <title>Draft genome sequences of strains closely related to Aspergillus parafelis and Aspergillus hiratsukae.</title>
        <authorList>
            <person name="Dos Santos R.A.C."/>
            <person name="Rivero-Menendez O."/>
            <person name="Steenwyk J.L."/>
            <person name="Mead M.E."/>
            <person name="Goldman G.H."/>
            <person name="Alastruey-Izquierdo A."/>
            <person name="Rokas A."/>
        </authorList>
    </citation>
    <scope>NUCLEOTIDE SEQUENCE</scope>
    <source>
        <strain evidence="6">CNM-CM5623</strain>
        <strain evidence="7">CNM-CM7691</strain>
    </source>
</reference>
<protein>
    <recommendedName>
        <fullName evidence="3">Putative gamma-glutamylcyclotransferase</fullName>
    </recommendedName>
</protein>
<dbReference type="SUPFAM" id="SSF110857">
    <property type="entry name" value="Gamma-glutamyl cyclotransferase-like"/>
    <property type="match status" value="1"/>
</dbReference>
<evidence type="ECO:0000256" key="3">
    <source>
        <dbReference type="ARBA" id="ARBA00030602"/>
    </source>
</evidence>
<name>A0A8H6UYG2_9EURO</name>
<feature type="region of interest" description="Disordered" evidence="4">
    <location>
        <begin position="1"/>
        <end position="30"/>
    </location>
</feature>
<organism evidence="6 9">
    <name type="scientific">Aspergillus felis</name>
    <dbReference type="NCBI Taxonomy" id="1287682"/>
    <lineage>
        <taxon>Eukaryota</taxon>
        <taxon>Fungi</taxon>
        <taxon>Dikarya</taxon>
        <taxon>Ascomycota</taxon>
        <taxon>Pezizomycotina</taxon>
        <taxon>Eurotiomycetes</taxon>
        <taxon>Eurotiomycetidae</taxon>
        <taxon>Eurotiales</taxon>
        <taxon>Aspergillaceae</taxon>
        <taxon>Aspergillus</taxon>
        <taxon>Aspergillus subgen. Fumigati</taxon>
    </lineage>
</organism>
<evidence type="ECO:0000256" key="1">
    <source>
        <dbReference type="ARBA" id="ARBA00008861"/>
    </source>
</evidence>
<evidence type="ECO:0000256" key="2">
    <source>
        <dbReference type="ARBA" id="ARBA00022679"/>
    </source>
</evidence>
<keyword evidence="8" id="KW-1185">Reference proteome</keyword>
<evidence type="ECO:0000313" key="7">
    <source>
        <dbReference type="EMBL" id="KAF7180435.1"/>
    </source>
</evidence>
<gene>
    <name evidence="6" type="ORF">CNMCM5623_001781</name>
    <name evidence="7" type="ORF">CNMCM7691_009603</name>
</gene>
<evidence type="ECO:0000313" key="6">
    <source>
        <dbReference type="EMBL" id="KAF7168839.1"/>
    </source>
</evidence>
<dbReference type="AlphaFoldDB" id="A0A8H6UYG2"/>
<dbReference type="GO" id="GO:0016740">
    <property type="term" value="F:transferase activity"/>
    <property type="evidence" value="ECO:0007669"/>
    <property type="project" value="UniProtKB-KW"/>
</dbReference>
<dbReference type="Proteomes" id="UP000641853">
    <property type="component" value="Unassembled WGS sequence"/>
</dbReference>
<evidence type="ECO:0000256" key="4">
    <source>
        <dbReference type="SAM" id="MobiDB-lite"/>
    </source>
</evidence>
<dbReference type="Gene3D" id="3.10.490.10">
    <property type="entry name" value="Gamma-glutamyl cyclotransferase-like"/>
    <property type="match status" value="1"/>
</dbReference>
<accession>A0A8H6UYG2</accession>
<comment type="similarity">
    <text evidence="1">Belongs to the gamma-glutamylcyclotransferase family.</text>
</comment>
<feature type="compositionally biased region" description="Pro residues" evidence="4">
    <location>
        <begin position="12"/>
        <end position="23"/>
    </location>
</feature>
<dbReference type="PANTHER" id="PTHR31544:SF4">
    <property type="entry name" value="GAMMA-GLUTAMYLCYCLOTRANSFERASE-RELATED"/>
    <property type="match status" value="1"/>
</dbReference>
<dbReference type="InterPro" id="IPR036568">
    <property type="entry name" value="GGCT-like_sf"/>
</dbReference>
<dbReference type="InterPro" id="IPR013024">
    <property type="entry name" value="GGCT-like"/>
</dbReference>
<dbReference type="Proteomes" id="UP000654922">
    <property type="component" value="Unassembled WGS sequence"/>
</dbReference>
<keyword evidence="2" id="KW-0808">Transferase</keyword>
<dbReference type="InterPro" id="IPR045038">
    <property type="entry name" value="AIG2-like"/>
</dbReference>
<dbReference type="EMBL" id="JACBAG010001840">
    <property type="protein sequence ID" value="KAF7180435.1"/>
    <property type="molecule type" value="Genomic_DNA"/>
</dbReference>
<dbReference type="OrthoDB" id="3262926at2759"/>
<dbReference type="EMBL" id="JACBAE010001255">
    <property type="protein sequence ID" value="KAF7168839.1"/>
    <property type="molecule type" value="Genomic_DNA"/>
</dbReference>
<proteinExistence type="inferred from homology"/>
<sequence length="202" mass="22569">MASSGQEERNSRPPPPPPPPPSNPHSKISPYVLKLRSAPPDYFYQPPVKPEPVDFSAAPTGPYFFYGTLTDPLMISEILEMPEEPGLRPAYILGYECKMWGQYPALLDCPGSVVEGAAYHVRTTQDAERLAAYETGNYRAVDCLIRYTDGKEPSEDLGYTFKFVGNPSELTEGAFDLKVWLRRMGRHAAADKLEAAEARRRE</sequence>
<dbReference type="InterPro" id="IPR009288">
    <property type="entry name" value="AIG2-like_dom"/>
</dbReference>
<evidence type="ECO:0000313" key="9">
    <source>
        <dbReference type="Proteomes" id="UP000654922"/>
    </source>
</evidence>
<feature type="domain" description="Gamma-glutamylcyclotransferase AIG2-like" evidence="5">
    <location>
        <begin position="63"/>
        <end position="159"/>
    </location>
</feature>
<comment type="caution">
    <text evidence="6">The sequence shown here is derived from an EMBL/GenBank/DDBJ whole genome shotgun (WGS) entry which is preliminary data.</text>
</comment>
<feature type="compositionally biased region" description="Basic and acidic residues" evidence="4">
    <location>
        <begin position="1"/>
        <end position="11"/>
    </location>
</feature>
<dbReference type="Pfam" id="PF06094">
    <property type="entry name" value="GGACT"/>
    <property type="match status" value="1"/>
</dbReference>